<feature type="region of interest" description="Disordered" evidence="2">
    <location>
        <begin position="171"/>
        <end position="195"/>
    </location>
</feature>
<accession>A0ABQ5BWR1</accession>
<feature type="compositionally biased region" description="Basic and acidic residues" evidence="2">
    <location>
        <begin position="171"/>
        <end position="187"/>
    </location>
</feature>
<feature type="region of interest" description="Disordered" evidence="2">
    <location>
        <begin position="1"/>
        <end position="75"/>
    </location>
</feature>
<dbReference type="EMBL" id="BQNB010013610">
    <property type="protein sequence ID" value="GJT18078.1"/>
    <property type="molecule type" value="Genomic_DNA"/>
</dbReference>
<evidence type="ECO:0000313" key="4">
    <source>
        <dbReference type="Proteomes" id="UP001151760"/>
    </source>
</evidence>
<evidence type="ECO:0000256" key="1">
    <source>
        <dbReference type="SAM" id="Coils"/>
    </source>
</evidence>
<sequence length="523" mass="61896">MKSADVLIINDDAEEESAGDTLIRKKGKGIVEIKDSPPPTPIRSPRTHTTPLSLDKEKLQELKTSNSTPSSSKPITSFTLKPKLDQVNHYKSVFYKMSRVVAEAIKHERQNVKKEIASMVAEAVQKERENLRAKLSGHVTNDVANIVPSKIKFERHTPLVETCRTVVVRTRDHEDHHDDDARPEGKSGAKRQKTSKNEHLQWNYWLKCLREMTSDDIQIMQNAINIMMRDRCNLGKEHQYHHDQMESYMRNQNVWESREEDLTMQIPKKPALVYLSYARNPKIPPMSLVNRDLFYLKYGKSGIRKYIPSLYKIHVVPFPEDDLEELNTKWVKKTIKKFNHYARYVFDQGYEPEYMTEIVVKRADGEYSEYTEPDYKYLHKNDIDVIYLMCINGMIKGYRQTRLLRSLILFIRRIEEEKLLSITFEHVVGLVYENSKQEKRVMDIKEIPKFCDATLKRVLEKVKKFNLNVKYGYADPNLSVEDALYMRFYEEYIIDLLRHRNQIRRWESYVNRRPLEQRNERLE</sequence>
<keyword evidence="4" id="KW-1185">Reference proteome</keyword>
<feature type="coiled-coil region" evidence="1">
    <location>
        <begin position="102"/>
        <end position="134"/>
    </location>
</feature>
<keyword evidence="1" id="KW-0175">Coiled coil</keyword>
<evidence type="ECO:0000313" key="3">
    <source>
        <dbReference type="EMBL" id="GJT18078.1"/>
    </source>
</evidence>
<reference evidence="3" key="1">
    <citation type="journal article" date="2022" name="Int. J. Mol. Sci.">
        <title>Draft Genome of Tanacetum Coccineum: Genomic Comparison of Closely Related Tanacetum-Family Plants.</title>
        <authorList>
            <person name="Yamashiro T."/>
            <person name="Shiraishi A."/>
            <person name="Nakayama K."/>
            <person name="Satake H."/>
        </authorList>
    </citation>
    <scope>NUCLEOTIDE SEQUENCE</scope>
</reference>
<evidence type="ECO:0000256" key="2">
    <source>
        <dbReference type="SAM" id="MobiDB-lite"/>
    </source>
</evidence>
<organism evidence="3 4">
    <name type="scientific">Tanacetum coccineum</name>
    <dbReference type="NCBI Taxonomy" id="301880"/>
    <lineage>
        <taxon>Eukaryota</taxon>
        <taxon>Viridiplantae</taxon>
        <taxon>Streptophyta</taxon>
        <taxon>Embryophyta</taxon>
        <taxon>Tracheophyta</taxon>
        <taxon>Spermatophyta</taxon>
        <taxon>Magnoliopsida</taxon>
        <taxon>eudicotyledons</taxon>
        <taxon>Gunneridae</taxon>
        <taxon>Pentapetalae</taxon>
        <taxon>asterids</taxon>
        <taxon>campanulids</taxon>
        <taxon>Asterales</taxon>
        <taxon>Asteraceae</taxon>
        <taxon>Asteroideae</taxon>
        <taxon>Anthemideae</taxon>
        <taxon>Anthemidinae</taxon>
        <taxon>Tanacetum</taxon>
    </lineage>
</organism>
<feature type="compositionally biased region" description="Low complexity" evidence="2">
    <location>
        <begin position="63"/>
        <end position="75"/>
    </location>
</feature>
<comment type="caution">
    <text evidence="3">The sequence shown here is derived from an EMBL/GenBank/DDBJ whole genome shotgun (WGS) entry which is preliminary data.</text>
</comment>
<proteinExistence type="predicted"/>
<name>A0ABQ5BWR1_9ASTR</name>
<reference evidence="3" key="2">
    <citation type="submission" date="2022-01" db="EMBL/GenBank/DDBJ databases">
        <authorList>
            <person name="Yamashiro T."/>
            <person name="Shiraishi A."/>
            <person name="Satake H."/>
            <person name="Nakayama K."/>
        </authorList>
    </citation>
    <scope>NUCLEOTIDE SEQUENCE</scope>
</reference>
<gene>
    <name evidence="3" type="ORF">Tco_0876784</name>
</gene>
<dbReference type="Proteomes" id="UP001151760">
    <property type="component" value="Unassembled WGS sequence"/>
</dbReference>
<protein>
    <submittedName>
        <fullName evidence="3">Uncharacterized protein</fullName>
    </submittedName>
</protein>